<dbReference type="PANTHER" id="PTHR30086">
    <property type="entry name" value="ARGININE EXPORTER PROTEIN ARGO"/>
    <property type="match status" value="1"/>
</dbReference>
<feature type="transmembrane region" description="Helical" evidence="6">
    <location>
        <begin position="44"/>
        <end position="61"/>
    </location>
</feature>
<dbReference type="Proteomes" id="UP000194003">
    <property type="component" value="Unassembled WGS sequence"/>
</dbReference>
<dbReference type="PANTHER" id="PTHR30086:SF16">
    <property type="entry name" value="AMINO ACID EFFLUX PERMEASE RHTB FAMILY"/>
    <property type="match status" value="1"/>
</dbReference>
<dbReference type="AlphaFoldDB" id="A0A1Y2K9P2"/>
<comment type="subcellular location">
    <subcellularLocation>
        <location evidence="1">Cell membrane</location>
        <topology evidence="1">Multi-pass membrane protein</topology>
    </subcellularLocation>
</comment>
<evidence type="ECO:0000313" key="7">
    <source>
        <dbReference type="EMBL" id="OSM07196.1"/>
    </source>
</evidence>
<organism evidence="7 8">
    <name type="scientific">Magnetofaba australis IT-1</name>
    <dbReference type="NCBI Taxonomy" id="1434232"/>
    <lineage>
        <taxon>Bacteria</taxon>
        <taxon>Pseudomonadati</taxon>
        <taxon>Pseudomonadota</taxon>
        <taxon>Magnetococcia</taxon>
        <taxon>Magnetococcales</taxon>
        <taxon>Magnetococcaceae</taxon>
        <taxon>Magnetofaba</taxon>
    </lineage>
</organism>
<keyword evidence="3 6" id="KW-0812">Transmembrane</keyword>
<dbReference type="STRING" id="1434232.MAIT1_03879"/>
<dbReference type="GO" id="GO:0015171">
    <property type="term" value="F:amino acid transmembrane transporter activity"/>
    <property type="evidence" value="ECO:0007669"/>
    <property type="project" value="TreeGrafter"/>
</dbReference>
<dbReference type="InterPro" id="IPR001123">
    <property type="entry name" value="LeuE-type"/>
</dbReference>
<evidence type="ECO:0000313" key="8">
    <source>
        <dbReference type="Proteomes" id="UP000194003"/>
    </source>
</evidence>
<evidence type="ECO:0000256" key="6">
    <source>
        <dbReference type="SAM" id="Phobius"/>
    </source>
</evidence>
<evidence type="ECO:0000256" key="5">
    <source>
        <dbReference type="ARBA" id="ARBA00023136"/>
    </source>
</evidence>
<dbReference type="EMBL" id="LVJN01000015">
    <property type="protein sequence ID" value="OSM07196.1"/>
    <property type="molecule type" value="Genomic_DNA"/>
</dbReference>
<feature type="transmembrane region" description="Helical" evidence="6">
    <location>
        <begin position="73"/>
        <end position="92"/>
    </location>
</feature>
<name>A0A1Y2K9P2_9PROT</name>
<proteinExistence type="predicted"/>
<evidence type="ECO:0000256" key="1">
    <source>
        <dbReference type="ARBA" id="ARBA00004651"/>
    </source>
</evidence>
<protein>
    <submittedName>
        <fullName evidence="7">Putative amino acid efflux pump, RhtB family, LysE superfamily protein</fullName>
    </submittedName>
</protein>
<gene>
    <name evidence="7" type="ORF">MAIT1_03879</name>
</gene>
<keyword evidence="2" id="KW-1003">Cell membrane</keyword>
<sequence>MWRAFRDGALTNLSNPKSLLFYGALFSTLAPANASNQDLALLAATPGVIAALWYCSLALSVSAMRRWRGASYWGSRVGGGVLVAFGVAFLTIR</sequence>
<keyword evidence="8" id="KW-1185">Reference proteome</keyword>
<dbReference type="GO" id="GO:0005886">
    <property type="term" value="C:plasma membrane"/>
    <property type="evidence" value="ECO:0007669"/>
    <property type="project" value="UniProtKB-SubCell"/>
</dbReference>
<accession>A0A1Y2K9P2</accession>
<keyword evidence="4 6" id="KW-1133">Transmembrane helix</keyword>
<evidence type="ECO:0000256" key="2">
    <source>
        <dbReference type="ARBA" id="ARBA00022475"/>
    </source>
</evidence>
<keyword evidence="5 6" id="KW-0472">Membrane</keyword>
<evidence type="ECO:0000256" key="3">
    <source>
        <dbReference type="ARBA" id="ARBA00022692"/>
    </source>
</evidence>
<reference evidence="7 8" key="1">
    <citation type="journal article" date="2016" name="BMC Genomics">
        <title>Combined genomic and structural analyses of a cultured magnetotactic bacterium reveals its niche adaptation to a dynamic environment.</title>
        <authorList>
            <person name="Araujo A.C."/>
            <person name="Morillo V."/>
            <person name="Cypriano J."/>
            <person name="Teixeira L.C."/>
            <person name="Leao P."/>
            <person name="Lyra S."/>
            <person name="Almeida L.G."/>
            <person name="Bazylinski D.A."/>
            <person name="Vasconcellos A.T."/>
            <person name="Abreu F."/>
            <person name="Lins U."/>
        </authorList>
    </citation>
    <scope>NUCLEOTIDE SEQUENCE [LARGE SCALE GENOMIC DNA]</scope>
    <source>
        <strain evidence="7 8">IT-1</strain>
    </source>
</reference>
<evidence type="ECO:0000256" key="4">
    <source>
        <dbReference type="ARBA" id="ARBA00022989"/>
    </source>
</evidence>
<comment type="caution">
    <text evidence="7">The sequence shown here is derived from an EMBL/GenBank/DDBJ whole genome shotgun (WGS) entry which is preliminary data.</text>
</comment>
<dbReference type="Pfam" id="PF01810">
    <property type="entry name" value="LysE"/>
    <property type="match status" value="1"/>
</dbReference>